<comment type="caution">
    <text evidence="1">The sequence shown here is derived from an EMBL/GenBank/DDBJ whole genome shotgun (WGS) entry which is preliminary data.</text>
</comment>
<sequence>MEISPAPVWLITNGATGSDVQARGVAEALGARHELFHVTPKAPWRWLAPWGPVAPGEVGDGARFSPPWPKLLISVGRQAAPYARAIRTVSDGHVFTVALQDPKTGPKAFDFIWAPEHDPVRGPNVLKTLTSPHRLNAARLAEEGARAEADLAALPRPFVLLMVGGPNGVYRFDEAELDRLLTLTDKAAGGGTVLATASRRTPPAFTERLRRWASARTARLYDGSGPNPYAGWVAAADSIIVTADSVNMAGEAASTGKPVHVFHPPGAEGSKFDRYHQALAATGATRPFEGRLDAWTYAPVDATTYIADALRRRLAERGVVLNAE</sequence>
<dbReference type="EMBL" id="BATC01000042">
    <property type="protein sequence ID" value="GAD59879.1"/>
    <property type="molecule type" value="Genomic_DNA"/>
</dbReference>
<dbReference type="InterPro" id="IPR009367">
    <property type="entry name" value="Elm1-like"/>
</dbReference>
<dbReference type="OrthoDB" id="272235at2"/>
<dbReference type="PANTHER" id="PTHR33986:SF15">
    <property type="entry name" value="MITOCHONDRIAL FISSION PROTEIN ELM1"/>
    <property type="match status" value="1"/>
</dbReference>
<proteinExistence type="predicted"/>
<dbReference type="PANTHER" id="PTHR33986">
    <property type="entry name" value="OS02G0535700 PROTEIN"/>
    <property type="match status" value="1"/>
</dbReference>
<evidence type="ECO:0000313" key="2">
    <source>
        <dbReference type="Proteomes" id="UP000016569"/>
    </source>
</evidence>
<gene>
    <name evidence="1" type="ORF">MBEBAB_2129</name>
</gene>
<dbReference type="RefSeq" id="WP_021697973.1">
    <property type="nucleotide sequence ID" value="NZ_BATC01000042.1"/>
</dbReference>
<keyword evidence="2" id="KW-1185">Reference proteome</keyword>
<protein>
    <submittedName>
        <fullName evidence="1">Hypotheical conserved protein</fullName>
    </submittedName>
</protein>
<name>A0A8E0NCJ3_9CAUL</name>
<dbReference type="Pfam" id="PF06258">
    <property type="entry name" value="Mito_fiss_Elm1"/>
    <property type="match status" value="1"/>
</dbReference>
<evidence type="ECO:0000313" key="1">
    <source>
        <dbReference type="EMBL" id="GAD59879.1"/>
    </source>
</evidence>
<accession>A0A8E0NCJ3</accession>
<dbReference type="Proteomes" id="UP000016569">
    <property type="component" value="Unassembled WGS sequence"/>
</dbReference>
<organism evidence="1 2">
    <name type="scientific">Brevundimonas abyssalis TAR-001</name>
    <dbReference type="NCBI Taxonomy" id="1391729"/>
    <lineage>
        <taxon>Bacteria</taxon>
        <taxon>Pseudomonadati</taxon>
        <taxon>Pseudomonadota</taxon>
        <taxon>Alphaproteobacteria</taxon>
        <taxon>Caulobacterales</taxon>
        <taxon>Caulobacteraceae</taxon>
        <taxon>Brevundimonas</taxon>
    </lineage>
</organism>
<reference evidence="2" key="1">
    <citation type="journal article" date="2013" name="Genome Announc.">
        <title>Draft Genome Sequence of the Dimorphic Prosthecate Bacterium Brevundimonas abyssalis TAR-001T.</title>
        <authorList>
            <person name="Tsubouchi T."/>
            <person name="Nishi S."/>
            <person name="Usui K."/>
            <person name="Shimane Y."/>
            <person name="Takaki Y."/>
            <person name="Maruyama T."/>
            <person name="Hatada Y."/>
        </authorList>
    </citation>
    <scope>NUCLEOTIDE SEQUENCE [LARGE SCALE GENOMIC DNA]</scope>
    <source>
        <strain evidence="2">TAR-001</strain>
    </source>
</reference>
<dbReference type="AlphaFoldDB" id="A0A8E0NCJ3"/>